<keyword evidence="11" id="KW-0325">Glycoprotein</keyword>
<keyword evidence="7" id="KW-0735">Signal-anchor</keyword>
<comment type="similarity">
    <text evidence="3 12">Belongs to the glycosyltransferase 31 family.</text>
</comment>
<dbReference type="Pfam" id="PF01762">
    <property type="entry name" value="Galactosyl_T"/>
    <property type="match status" value="2"/>
</dbReference>
<name>A0A8J9YU06_BRALA</name>
<gene>
    <name evidence="13" type="primary">B3GALT1</name>
    <name evidence="13" type="ORF">BLAG_LOCUS5175</name>
</gene>
<keyword evidence="9 12" id="KW-0333">Golgi apparatus</keyword>
<evidence type="ECO:0000256" key="10">
    <source>
        <dbReference type="ARBA" id="ARBA00023136"/>
    </source>
</evidence>
<evidence type="ECO:0000256" key="12">
    <source>
        <dbReference type="RuleBase" id="RU363063"/>
    </source>
</evidence>
<comment type="subcellular location">
    <subcellularLocation>
        <location evidence="1 12">Golgi apparatus membrane</location>
        <topology evidence="1 12">Single-pass type II membrane protein</topology>
    </subcellularLocation>
</comment>
<keyword evidence="14" id="KW-1185">Reference proteome</keyword>
<dbReference type="PANTHER" id="PTHR11214:SF283">
    <property type="entry name" value="N-ACETYLLACTOSAMINIDE BETA-1,3-N-ACETYLGLUCOSAMINYLTRANSFERASE 4-LIKE"/>
    <property type="match status" value="1"/>
</dbReference>
<protein>
    <recommendedName>
        <fullName evidence="12">Hexosyltransferase</fullName>
        <ecNumber evidence="12">2.4.1.-</ecNumber>
    </recommendedName>
</protein>
<dbReference type="FunFam" id="3.90.550.50:FF:000001">
    <property type="entry name" value="Hexosyltransferase"/>
    <property type="match status" value="1"/>
</dbReference>
<evidence type="ECO:0000256" key="1">
    <source>
        <dbReference type="ARBA" id="ARBA00004323"/>
    </source>
</evidence>
<keyword evidence="4 12" id="KW-0328">Glycosyltransferase</keyword>
<evidence type="ECO:0000256" key="4">
    <source>
        <dbReference type="ARBA" id="ARBA00022676"/>
    </source>
</evidence>
<dbReference type="EC" id="2.4.1.-" evidence="12"/>
<organism evidence="13 14">
    <name type="scientific">Branchiostoma lanceolatum</name>
    <name type="common">Common lancelet</name>
    <name type="synonym">Amphioxus lanceolatum</name>
    <dbReference type="NCBI Taxonomy" id="7740"/>
    <lineage>
        <taxon>Eukaryota</taxon>
        <taxon>Metazoa</taxon>
        <taxon>Chordata</taxon>
        <taxon>Cephalochordata</taxon>
        <taxon>Leptocardii</taxon>
        <taxon>Amphioxiformes</taxon>
        <taxon>Branchiostomatidae</taxon>
        <taxon>Branchiostoma</taxon>
    </lineage>
</organism>
<keyword evidence="10 12" id="KW-0472">Membrane</keyword>
<evidence type="ECO:0000256" key="6">
    <source>
        <dbReference type="ARBA" id="ARBA00022692"/>
    </source>
</evidence>
<feature type="transmembrane region" description="Helical" evidence="12">
    <location>
        <begin position="199"/>
        <end position="219"/>
    </location>
</feature>
<keyword evidence="8 12" id="KW-1133">Transmembrane helix</keyword>
<dbReference type="EMBL" id="OV696697">
    <property type="protein sequence ID" value="CAH1241654.1"/>
    <property type="molecule type" value="Genomic_DNA"/>
</dbReference>
<feature type="transmembrane region" description="Helical" evidence="12">
    <location>
        <begin position="16"/>
        <end position="35"/>
    </location>
</feature>
<evidence type="ECO:0000256" key="2">
    <source>
        <dbReference type="ARBA" id="ARBA00004922"/>
    </source>
</evidence>
<proteinExistence type="inferred from homology"/>
<comment type="pathway">
    <text evidence="2">Protein modification; protein glycosylation.</text>
</comment>
<accession>A0A8J9YU06</accession>
<evidence type="ECO:0000256" key="8">
    <source>
        <dbReference type="ARBA" id="ARBA00022989"/>
    </source>
</evidence>
<dbReference type="PANTHER" id="PTHR11214">
    <property type="entry name" value="BETA-1,3-N-ACETYLGLUCOSAMINYLTRANSFERASE"/>
    <property type="match status" value="1"/>
</dbReference>
<sequence length="409" mass="47778">MTLRDRIGRSRMINKVNAILIMVIVTTYYSLHLMVQRMEHLERRIDRELSSAYDRENITEKLLQRPGEEEPKNYSYNFTIDINNLEKCKDEKVFLLIIVTTAPQNHRHRFEIRQTWGNVSDVFGANIMTVFAVGKPKNRAAQVALEQENRLHHDIIQGDFVTKIKYSTMYSARYNSWHDVVRNRQLQIAMNTMRMGRGWYRYAIGTILFLSVITAWFSLSQHIEHPKHRDLHNGLALHAPKEEADKDRDRFISTSLDNDLINPHTYTFVLNNPDKCKSGEDVFLLILVSTRHLNHRQRYEIRQTWGKEANVPGVVIKVLFAVGLVTDAALQRGLEHESRVHKDIIQENFIDSDRNRTLKTIMGLKWAAQFCPQAQYVMKANDDTFVNVFSLVKYLKDLHVTRETTQDIA</sequence>
<comment type="caution">
    <text evidence="12">Lacks conserved residue(s) required for the propagation of feature annotation.</text>
</comment>
<dbReference type="GO" id="GO:0006493">
    <property type="term" value="P:protein O-linked glycosylation"/>
    <property type="evidence" value="ECO:0007669"/>
    <property type="project" value="TreeGrafter"/>
</dbReference>
<keyword evidence="5" id="KW-0808">Transferase</keyword>
<evidence type="ECO:0000256" key="11">
    <source>
        <dbReference type="ARBA" id="ARBA00023180"/>
    </source>
</evidence>
<evidence type="ECO:0000256" key="3">
    <source>
        <dbReference type="ARBA" id="ARBA00008661"/>
    </source>
</evidence>
<reference evidence="13" key="1">
    <citation type="submission" date="2022-01" db="EMBL/GenBank/DDBJ databases">
        <authorList>
            <person name="Braso-Vives M."/>
        </authorList>
    </citation>
    <scope>NUCLEOTIDE SEQUENCE</scope>
</reference>
<dbReference type="InterPro" id="IPR002659">
    <property type="entry name" value="Glyco_trans_31"/>
</dbReference>
<evidence type="ECO:0000313" key="13">
    <source>
        <dbReference type="EMBL" id="CAH1241654.1"/>
    </source>
</evidence>
<dbReference type="AlphaFoldDB" id="A0A8J9YU06"/>
<evidence type="ECO:0000313" key="14">
    <source>
        <dbReference type="Proteomes" id="UP000838412"/>
    </source>
</evidence>
<dbReference type="GO" id="GO:0000139">
    <property type="term" value="C:Golgi membrane"/>
    <property type="evidence" value="ECO:0007669"/>
    <property type="project" value="UniProtKB-SubCell"/>
</dbReference>
<dbReference type="OrthoDB" id="2139606at2759"/>
<dbReference type="Proteomes" id="UP000838412">
    <property type="component" value="Chromosome 12"/>
</dbReference>
<evidence type="ECO:0000256" key="9">
    <source>
        <dbReference type="ARBA" id="ARBA00023034"/>
    </source>
</evidence>
<dbReference type="Gene3D" id="3.90.550.50">
    <property type="match status" value="1"/>
</dbReference>
<keyword evidence="6 12" id="KW-0812">Transmembrane</keyword>
<evidence type="ECO:0000256" key="5">
    <source>
        <dbReference type="ARBA" id="ARBA00022679"/>
    </source>
</evidence>
<evidence type="ECO:0000256" key="7">
    <source>
        <dbReference type="ARBA" id="ARBA00022968"/>
    </source>
</evidence>
<dbReference type="GO" id="GO:0016758">
    <property type="term" value="F:hexosyltransferase activity"/>
    <property type="evidence" value="ECO:0007669"/>
    <property type="project" value="InterPro"/>
</dbReference>